<dbReference type="EMBL" id="JBHGVX010000002">
    <property type="protein sequence ID" value="KAL1799308.1"/>
    <property type="molecule type" value="Genomic_DNA"/>
</dbReference>
<evidence type="ECO:0000313" key="3">
    <source>
        <dbReference type="Proteomes" id="UP001578633"/>
    </source>
</evidence>
<evidence type="ECO:0000256" key="1">
    <source>
        <dbReference type="SAM" id="SignalP"/>
    </source>
</evidence>
<keyword evidence="1" id="KW-0732">Signal</keyword>
<protein>
    <submittedName>
        <fullName evidence="2">Uncharacterized protein</fullName>
    </submittedName>
</protein>
<reference evidence="2 3" key="1">
    <citation type="submission" date="2024-09" db="EMBL/GenBank/DDBJ databases">
        <title>T2T genomes of carrot and Alternaria dauci and their utility for understanding host-pathogen interaction during carrot leaf blight disease.</title>
        <authorList>
            <person name="Liu W."/>
            <person name="Xu S."/>
            <person name="Ou C."/>
            <person name="Liu X."/>
            <person name="Zhuang F."/>
            <person name="Deng X.W."/>
        </authorList>
    </citation>
    <scope>NUCLEOTIDE SEQUENCE [LARGE SCALE GENOMIC DNA]</scope>
    <source>
        <strain evidence="2 3">A2016</strain>
    </source>
</reference>
<name>A0ABR3US54_9PLEO</name>
<sequence>MMFRRTLIAQFLLSVRLVASFAIKTPPLLEARDTLETRATDPRDEVVYLADCKKYKDKESDQQDILEHLSLALYHDTYDYTVKNASFSWQDVATASYPEGQRIDSMGGAFVEWTAGKQDDRIEANFAKLERRFWVHGLSADGDSMTKATGVASLGDHDMRCYKTAALANFPRNKWYYRCKAEYACTRQQRQIRRTLVSINEETVEVRIVGRNPKKLKGAEKNEPDARVSGVIDYPFYWMGLLNPDEGSIAEETVIDKEIKRHSTSEYHSARVNWVAGQKSTDPTYNPRLIKDVSELLRTTLVPEIEKKVKGAGPAFWDNELYIFKALFPASIKIQVQIAFQEQLDWKNTDVIDLTIVSHEEGSCGEGAAWAKLLSGLFAGAAAVATGGASAVLSALGGISGAVHTVACLEV</sequence>
<feature type="signal peptide" evidence="1">
    <location>
        <begin position="1"/>
        <end position="22"/>
    </location>
</feature>
<proteinExistence type="predicted"/>
<dbReference type="Proteomes" id="UP001578633">
    <property type="component" value="Chromosome 2"/>
</dbReference>
<feature type="chain" id="PRO_5045319865" evidence="1">
    <location>
        <begin position="23"/>
        <end position="411"/>
    </location>
</feature>
<accession>A0ABR3US54</accession>
<gene>
    <name evidence="2" type="ORF">ACET3X_003345</name>
</gene>
<keyword evidence="3" id="KW-1185">Reference proteome</keyword>
<dbReference type="RefSeq" id="XP_069309892.1">
    <property type="nucleotide sequence ID" value="XM_069448610.1"/>
</dbReference>
<comment type="caution">
    <text evidence="2">The sequence shown here is derived from an EMBL/GenBank/DDBJ whole genome shotgun (WGS) entry which is preliminary data.</text>
</comment>
<organism evidence="2 3">
    <name type="scientific">Alternaria dauci</name>
    <dbReference type="NCBI Taxonomy" id="48095"/>
    <lineage>
        <taxon>Eukaryota</taxon>
        <taxon>Fungi</taxon>
        <taxon>Dikarya</taxon>
        <taxon>Ascomycota</taxon>
        <taxon>Pezizomycotina</taxon>
        <taxon>Dothideomycetes</taxon>
        <taxon>Pleosporomycetidae</taxon>
        <taxon>Pleosporales</taxon>
        <taxon>Pleosporineae</taxon>
        <taxon>Pleosporaceae</taxon>
        <taxon>Alternaria</taxon>
        <taxon>Alternaria sect. Porri</taxon>
    </lineage>
</organism>
<evidence type="ECO:0000313" key="2">
    <source>
        <dbReference type="EMBL" id="KAL1799308.1"/>
    </source>
</evidence>
<dbReference type="GeneID" id="96083667"/>